<evidence type="ECO:0000256" key="2">
    <source>
        <dbReference type="ARBA" id="ARBA00022490"/>
    </source>
</evidence>
<dbReference type="PANTHER" id="PTHR45870">
    <property type="entry name" value="TUBULIN MONOGLYCYLASE TTLL3"/>
    <property type="match status" value="1"/>
</dbReference>
<dbReference type="GO" id="GO:0005930">
    <property type="term" value="C:axoneme"/>
    <property type="evidence" value="ECO:0007669"/>
    <property type="project" value="TreeGrafter"/>
</dbReference>
<dbReference type="InterPro" id="IPR004344">
    <property type="entry name" value="TTL/TTLL_fam"/>
</dbReference>
<evidence type="ECO:0000256" key="5">
    <source>
        <dbReference type="ARBA" id="ARBA00022840"/>
    </source>
</evidence>
<reference evidence="6" key="1">
    <citation type="submission" date="2016-04" db="EMBL/GenBank/DDBJ databases">
        <authorList>
            <person name="Calderon-Fernandez G.M.Sr."/>
        </authorList>
    </citation>
    <scope>NUCLEOTIDE SEQUENCE</scope>
    <source>
        <strain evidence="6">Int1</strain>
        <tissue evidence="6">Integument</tissue>
    </source>
</reference>
<evidence type="ECO:0000256" key="3">
    <source>
        <dbReference type="ARBA" id="ARBA00022598"/>
    </source>
</evidence>
<keyword evidence="4" id="KW-0547">Nucleotide-binding</keyword>
<proteinExistence type="predicted"/>
<dbReference type="GO" id="GO:0070736">
    <property type="term" value="F:protein-glycine ligase activity, initiating"/>
    <property type="evidence" value="ECO:0007669"/>
    <property type="project" value="TreeGrafter"/>
</dbReference>
<keyword evidence="2" id="KW-0963">Cytoplasm</keyword>
<evidence type="ECO:0000256" key="4">
    <source>
        <dbReference type="ARBA" id="ARBA00022741"/>
    </source>
</evidence>
<dbReference type="GO" id="GO:0003341">
    <property type="term" value="P:cilium movement"/>
    <property type="evidence" value="ECO:0007669"/>
    <property type="project" value="TreeGrafter"/>
</dbReference>
<sequence>TQQWTNENGKAQVKFPRTYSVYNLDDLNYFCSEYRLTACVNMLKKFYYAILEDQSTTITEDGMVDIRSVDFAVERLCEYLGTFEHAYIDFWNLSVVSEVDWDNFLSDYYNFAHNGRKIRNTEKYELDKLITSIKACLDKIKVHWPEVQFEGTENLWLIKPSAQSCGRGIVIMKTLTEIRNHCLKRQPVIVQKYIERPLLIYNTKFDIRQWFVVTSTFPLKIYMYGKCYLRFCSKEYSLQNLHESVHLSNNSIQWRYEHIKKHNCKLPKQNMWDSDQFQEYLKNRGDLDKWNRVVVPGIRRGIIGAMLACQEGMSDRRNSFNLYGADFLLTEEFTPLLIEINSCPCMRNTTDVTARLCPMVLDDTVQVMTSGKPPTNTGHFQLIYDQFMGPEVPTRVFAEGNRDMMVSGSRAHLHTIPARLKELYAEPRLFQNYKKRNHWEDRSLKYDNLCWYKSKKPCLWIIASIDPKYGCAIPKYPGEPTPQEHILYVTKTIGRPEITKWMDTYRDRISRHLAKQDPQVDHKRESIKTEVHVLTTT</sequence>
<protein>
    <submittedName>
        <fullName evidence="6">Tubulin glycylase 3a-like protein</fullName>
    </submittedName>
</protein>
<name>A0A161MYR4_TRIIF</name>
<keyword evidence="3" id="KW-0436">Ligase</keyword>
<feature type="non-terminal residue" evidence="6">
    <location>
        <position position="537"/>
    </location>
</feature>
<dbReference type="Pfam" id="PF03133">
    <property type="entry name" value="TTL"/>
    <property type="match status" value="1"/>
</dbReference>
<comment type="subcellular location">
    <subcellularLocation>
        <location evidence="1">Cytoplasm</location>
    </subcellularLocation>
</comment>
<dbReference type="GO" id="GO:0015630">
    <property type="term" value="C:microtubule cytoskeleton"/>
    <property type="evidence" value="ECO:0007669"/>
    <property type="project" value="TreeGrafter"/>
</dbReference>
<reference evidence="6" key="2">
    <citation type="journal article" date="2017" name="J. Med. Entomol.">
        <title>Transcriptome Analysis of the Triatoma infestans (Hemiptera: Reduviidae) Integument.</title>
        <authorList>
            <person name="Calderon-Fernandez G.M."/>
            <person name="Moriconi D.E."/>
            <person name="Dulbecco A.B."/>
            <person name="Juarez M.P."/>
        </authorList>
    </citation>
    <scope>NUCLEOTIDE SEQUENCE</scope>
    <source>
        <strain evidence="6">Int1</strain>
        <tissue evidence="6">Integument</tissue>
    </source>
</reference>
<dbReference type="PANTHER" id="PTHR45870:SF2">
    <property type="entry name" value="TUBULIN MONOGLYCYLASE TTLL3"/>
    <property type="match status" value="1"/>
</dbReference>
<dbReference type="SUPFAM" id="SSF56059">
    <property type="entry name" value="Glutathione synthetase ATP-binding domain-like"/>
    <property type="match status" value="1"/>
</dbReference>
<dbReference type="InterPro" id="IPR051437">
    <property type="entry name" value="TTLL_monoglycylase"/>
</dbReference>
<keyword evidence="5" id="KW-0067">ATP-binding</keyword>
<dbReference type="EMBL" id="GEMB01003853">
    <property type="protein sequence ID" value="JAR99401.1"/>
    <property type="molecule type" value="Transcribed_RNA"/>
</dbReference>
<dbReference type="GO" id="GO:0005524">
    <property type="term" value="F:ATP binding"/>
    <property type="evidence" value="ECO:0007669"/>
    <property type="project" value="UniProtKB-KW"/>
</dbReference>
<accession>A0A161MYR4</accession>
<dbReference type="GO" id="GO:0060271">
    <property type="term" value="P:cilium assembly"/>
    <property type="evidence" value="ECO:0007669"/>
    <property type="project" value="TreeGrafter"/>
</dbReference>
<organism evidence="6">
    <name type="scientific">Triatoma infestans</name>
    <name type="common">Assassin bug</name>
    <dbReference type="NCBI Taxonomy" id="30076"/>
    <lineage>
        <taxon>Eukaryota</taxon>
        <taxon>Metazoa</taxon>
        <taxon>Ecdysozoa</taxon>
        <taxon>Arthropoda</taxon>
        <taxon>Hexapoda</taxon>
        <taxon>Insecta</taxon>
        <taxon>Pterygota</taxon>
        <taxon>Neoptera</taxon>
        <taxon>Paraneoptera</taxon>
        <taxon>Hemiptera</taxon>
        <taxon>Heteroptera</taxon>
        <taxon>Panheteroptera</taxon>
        <taxon>Cimicomorpha</taxon>
        <taxon>Reduviidae</taxon>
        <taxon>Triatominae</taxon>
        <taxon>Triatoma</taxon>
    </lineage>
</organism>
<dbReference type="AlphaFoldDB" id="A0A161MYR4"/>
<feature type="non-terminal residue" evidence="6">
    <location>
        <position position="1"/>
    </location>
</feature>
<evidence type="ECO:0000256" key="1">
    <source>
        <dbReference type="ARBA" id="ARBA00004496"/>
    </source>
</evidence>
<evidence type="ECO:0000313" key="6">
    <source>
        <dbReference type="EMBL" id="JAR99401.1"/>
    </source>
</evidence>
<dbReference type="PROSITE" id="PS51221">
    <property type="entry name" value="TTL"/>
    <property type="match status" value="1"/>
</dbReference>
<dbReference type="Gene3D" id="3.30.470.20">
    <property type="entry name" value="ATP-grasp fold, B domain"/>
    <property type="match status" value="1"/>
</dbReference>